<evidence type="ECO:0000256" key="5">
    <source>
        <dbReference type="ARBA" id="ARBA00022840"/>
    </source>
</evidence>
<keyword evidence="4" id="KW-0645">Protease</keyword>
<dbReference type="eggNOG" id="COG2274">
    <property type="taxonomic scope" value="Bacteria"/>
</dbReference>
<evidence type="ECO:0000256" key="10">
    <source>
        <dbReference type="SAM" id="Phobius"/>
    </source>
</evidence>
<evidence type="ECO:0000259" key="11">
    <source>
        <dbReference type="PROSITE" id="PS50893"/>
    </source>
</evidence>
<gene>
    <name evidence="13" type="ORF">SAMN05414137_104164</name>
</gene>
<dbReference type="InterPro" id="IPR003593">
    <property type="entry name" value="AAA+_ATPase"/>
</dbReference>
<sequence>MLIRTSHFVVLEAVAPDGTVSVNDPGRGRYRQSGADFLTEFSGVALTFTGGAPARGGRARLPWVSICRAWLAPARRSVALAALLGLLGGTLLAAEALVLGRVAAGVATGHRVDGPALVAALAIAAAATAVGFGQRRLLTSTLAGVSAVRVRGLLERILTLPTWFTLRRPVSALLSQVRFAETAAVLLAHRVVPLVSGTAFLLPVTVVLYVLSPALALTAVIGVAAAGVLRATGDRRSAAPRRLLVNEVTRRNATAHAALSRMAAMHAAGSDSDLFAELTGLQGRDLHARDQAAARARPWQAAAAATETAMVAAACVLAAETAVAGSAAIGHAVGALVTLAPFAVTARTVVDTLQELPEFVGRIAVLDEVAEAVPEPRYQRHARADRPAPKLQGRLEVADLAFGYAPNRPPLLDGLDVTLAPGERIVLLGAAGSGTSTLLRLLVGALQPSRGRILLDGTPIQDLPREVLLGSVGYVPQTPCLYPASVADNVTLFDDAIDAAQVVRALRDACLDEVVARRGGPSVAQVAPGGRNFGGGERQRMALARALVREPSILLLDEPVSAVDPSLAARLDAMLRRRGVTVVVATQRAEMIGPADRVLRLENRRLTPSTPVDAGAVKAVLR</sequence>
<dbReference type="InterPro" id="IPR036640">
    <property type="entry name" value="ABC1_TM_sf"/>
</dbReference>
<dbReference type="SMART" id="SM00382">
    <property type="entry name" value="AAA"/>
    <property type="match status" value="1"/>
</dbReference>
<dbReference type="Pfam" id="PF03412">
    <property type="entry name" value="Peptidase_C39"/>
    <property type="match status" value="1"/>
</dbReference>
<dbReference type="EMBL" id="FOAZ01000004">
    <property type="protein sequence ID" value="SEK89203.1"/>
    <property type="molecule type" value="Genomic_DNA"/>
</dbReference>
<accession>A0A1H7KQR4</accession>
<reference evidence="14" key="1">
    <citation type="submission" date="2016-10" db="EMBL/GenBank/DDBJ databases">
        <authorList>
            <person name="Varghese N."/>
        </authorList>
    </citation>
    <scope>NUCLEOTIDE SEQUENCE [LARGE SCALE GENOMIC DNA]</scope>
    <source>
        <strain evidence="14">DSM 45096 / BCRC 16803 / CGMCC 4.1857 / CIP 109030 / JCM 12277 / KCTC 19219 / NBRC 100920 / 33214</strain>
    </source>
</reference>
<dbReference type="Gene3D" id="3.90.70.10">
    <property type="entry name" value="Cysteine proteinases"/>
    <property type="match status" value="1"/>
</dbReference>
<dbReference type="OrthoDB" id="9806127at2"/>
<evidence type="ECO:0000256" key="4">
    <source>
        <dbReference type="ARBA" id="ARBA00022807"/>
    </source>
</evidence>
<dbReference type="GO" id="GO:0016887">
    <property type="term" value="F:ATP hydrolysis activity"/>
    <property type="evidence" value="ECO:0007669"/>
    <property type="project" value="InterPro"/>
</dbReference>
<dbReference type="GO" id="GO:0015031">
    <property type="term" value="P:protein transport"/>
    <property type="evidence" value="ECO:0007669"/>
    <property type="project" value="UniProtKB-KW"/>
</dbReference>
<comment type="subcellular location">
    <subcellularLocation>
        <location evidence="1">Cell membrane</location>
        <topology evidence="1">Multi-pass membrane protein</topology>
    </subcellularLocation>
</comment>
<keyword evidence="7 10" id="KW-1133">Transmembrane helix</keyword>
<evidence type="ECO:0000256" key="1">
    <source>
        <dbReference type="ARBA" id="ARBA00004651"/>
    </source>
</evidence>
<dbReference type="InterPro" id="IPR003439">
    <property type="entry name" value="ABC_transporter-like_ATP-bd"/>
</dbReference>
<evidence type="ECO:0000256" key="3">
    <source>
        <dbReference type="ARBA" id="ARBA00022741"/>
    </source>
</evidence>
<evidence type="ECO:0000256" key="9">
    <source>
        <dbReference type="ARBA" id="ARBA00043264"/>
    </source>
</evidence>
<name>A0A1H7KQR4_STRJI</name>
<evidence type="ECO:0000256" key="6">
    <source>
        <dbReference type="ARBA" id="ARBA00022927"/>
    </source>
</evidence>
<evidence type="ECO:0000256" key="8">
    <source>
        <dbReference type="ARBA" id="ARBA00023136"/>
    </source>
</evidence>
<feature type="transmembrane region" description="Helical" evidence="10">
    <location>
        <begin position="78"/>
        <end position="104"/>
    </location>
</feature>
<organism evidence="13 14">
    <name type="scientific">Streptacidiphilus jiangxiensis</name>
    <dbReference type="NCBI Taxonomy" id="235985"/>
    <lineage>
        <taxon>Bacteria</taxon>
        <taxon>Bacillati</taxon>
        <taxon>Actinomycetota</taxon>
        <taxon>Actinomycetes</taxon>
        <taxon>Kitasatosporales</taxon>
        <taxon>Streptomycetaceae</taxon>
        <taxon>Streptacidiphilus</taxon>
    </lineage>
</organism>
<feature type="transmembrane region" description="Helical" evidence="10">
    <location>
        <begin position="208"/>
        <end position="232"/>
    </location>
</feature>
<dbReference type="PANTHER" id="PTHR24221:SF654">
    <property type="entry name" value="ATP-BINDING CASSETTE SUB-FAMILY B MEMBER 6"/>
    <property type="match status" value="1"/>
</dbReference>
<keyword evidence="14" id="KW-1185">Reference proteome</keyword>
<evidence type="ECO:0000259" key="12">
    <source>
        <dbReference type="PROSITE" id="PS50929"/>
    </source>
</evidence>
<keyword evidence="4" id="KW-0788">Thiol protease</keyword>
<feature type="domain" description="ABC transmembrane type-1" evidence="12">
    <location>
        <begin position="79"/>
        <end position="358"/>
    </location>
</feature>
<protein>
    <submittedName>
        <fullName evidence="13">ABC-type bacteriocin/lantibiotic exporter, contains an N-terminal double-glycine peptidase domain</fullName>
    </submittedName>
</protein>
<proteinExistence type="predicted"/>
<evidence type="ECO:0000313" key="13">
    <source>
        <dbReference type="EMBL" id="SEK89203.1"/>
    </source>
</evidence>
<keyword evidence="9" id="KW-0080">Bacteriocin transport</keyword>
<dbReference type="PROSITE" id="PS50929">
    <property type="entry name" value="ABC_TM1F"/>
    <property type="match status" value="1"/>
</dbReference>
<evidence type="ECO:0000256" key="7">
    <source>
        <dbReference type="ARBA" id="ARBA00022989"/>
    </source>
</evidence>
<dbReference type="GO" id="GO:0008234">
    <property type="term" value="F:cysteine-type peptidase activity"/>
    <property type="evidence" value="ECO:0007669"/>
    <property type="project" value="UniProtKB-KW"/>
</dbReference>
<keyword evidence="4" id="KW-0378">Hydrolase</keyword>
<dbReference type="GO" id="GO:0043213">
    <property type="term" value="P:bacteriocin transport"/>
    <property type="evidence" value="ECO:0007669"/>
    <property type="project" value="UniProtKB-KW"/>
</dbReference>
<dbReference type="Gene3D" id="3.40.50.300">
    <property type="entry name" value="P-loop containing nucleotide triphosphate hydrolases"/>
    <property type="match status" value="1"/>
</dbReference>
<dbReference type="GO" id="GO:0034040">
    <property type="term" value="F:ATPase-coupled lipid transmembrane transporter activity"/>
    <property type="evidence" value="ECO:0007669"/>
    <property type="project" value="TreeGrafter"/>
</dbReference>
<feature type="domain" description="ABC transporter" evidence="11">
    <location>
        <begin position="395"/>
        <end position="619"/>
    </location>
</feature>
<dbReference type="GO" id="GO:0005524">
    <property type="term" value="F:ATP binding"/>
    <property type="evidence" value="ECO:0007669"/>
    <property type="project" value="UniProtKB-KW"/>
</dbReference>
<dbReference type="InterPro" id="IPR011527">
    <property type="entry name" value="ABC1_TM_dom"/>
</dbReference>
<keyword evidence="6" id="KW-0653">Protein transport</keyword>
<evidence type="ECO:0000256" key="2">
    <source>
        <dbReference type="ARBA" id="ARBA00022692"/>
    </source>
</evidence>
<dbReference type="Proteomes" id="UP000183015">
    <property type="component" value="Unassembled WGS sequence"/>
</dbReference>
<dbReference type="InterPro" id="IPR027417">
    <property type="entry name" value="P-loop_NTPase"/>
</dbReference>
<dbReference type="InterPro" id="IPR005074">
    <property type="entry name" value="Peptidase_C39"/>
</dbReference>
<keyword evidence="6" id="KW-0813">Transport</keyword>
<evidence type="ECO:0000313" key="14">
    <source>
        <dbReference type="Proteomes" id="UP000183015"/>
    </source>
</evidence>
<dbReference type="STRING" id="235985.SAMN05414137_104164"/>
<keyword evidence="3" id="KW-0547">Nucleotide-binding</keyword>
<keyword evidence="2 10" id="KW-0812">Transmembrane</keyword>
<dbReference type="SUPFAM" id="SSF90123">
    <property type="entry name" value="ABC transporter transmembrane region"/>
    <property type="match status" value="1"/>
</dbReference>
<dbReference type="SUPFAM" id="SSF52540">
    <property type="entry name" value="P-loop containing nucleoside triphosphate hydrolases"/>
    <property type="match status" value="1"/>
</dbReference>
<dbReference type="Gene3D" id="1.20.1560.10">
    <property type="entry name" value="ABC transporter type 1, transmembrane domain"/>
    <property type="match status" value="1"/>
</dbReference>
<dbReference type="GO" id="GO:0005886">
    <property type="term" value="C:plasma membrane"/>
    <property type="evidence" value="ECO:0007669"/>
    <property type="project" value="UniProtKB-SubCell"/>
</dbReference>
<dbReference type="InterPro" id="IPR039421">
    <property type="entry name" value="Type_1_exporter"/>
</dbReference>
<keyword evidence="8 10" id="KW-0472">Membrane</keyword>
<dbReference type="AlphaFoldDB" id="A0A1H7KQR4"/>
<dbReference type="Pfam" id="PF00005">
    <property type="entry name" value="ABC_tran"/>
    <property type="match status" value="1"/>
</dbReference>
<dbReference type="PANTHER" id="PTHR24221">
    <property type="entry name" value="ATP-BINDING CASSETTE SUB-FAMILY B"/>
    <property type="match status" value="1"/>
</dbReference>
<dbReference type="GO" id="GO:0006508">
    <property type="term" value="P:proteolysis"/>
    <property type="evidence" value="ECO:0007669"/>
    <property type="project" value="InterPro"/>
</dbReference>
<dbReference type="GO" id="GO:0140359">
    <property type="term" value="F:ABC-type transporter activity"/>
    <property type="evidence" value="ECO:0007669"/>
    <property type="project" value="InterPro"/>
</dbReference>
<keyword evidence="5" id="KW-0067">ATP-binding</keyword>
<dbReference type="PROSITE" id="PS50893">
    <property type="entry name" value="ABC_TRANSPORTER_2"/>
    <property type="match status" value="1"/>
</dbReference>
<feature type="transmembrane region" description="Helical" evidence="10">
    <location>
        <begin position="116"/>
        <end position="133"/>
    </location>
</feature>